<evidence type="ECO:0000313" key="1">
    <source>
        <dbReference type="EMBL" id="KAI3769575.1"/>
    </source>
</evidence>
<comment type="caution">
    <text evidence="1">The sequence shown here is derived from an EMBL/GenBank/DDBJ whole genome shotgun (WGS) entry which is preliminary data.</text>
</comment>
<protein>
    <submittedName>
        <fullName evidence="1">Uncharacterized protein</fullName>
    </submittedName>
</protein>
<name>A0ACB9FEL2_ARCLA</name>
<keyword evidence="2" id="KW-1185">Reference proteome</keyword>
<sequence>MSYCWFKDKGSVVIHTEKLTWIREVLGIKVYGKVFKISVVENSEYIWSILPQRVEDPDVSDSVSSVADECDDYVLNQSFNCQELLEERSPPPEIREKDHCV</sequence>
<dbReference type="Proteomes" id="UP001055879">
    <property type="component" value="Linkage Group LG01"/>
</dbReference>
<evidence type="ECO:0000313" key="2">
    <source>
        <dbReference type="Proteomes" id="UP001055879"/>
    </source>
</evidence>
<reference evidence="1 2" key="2">
    <citation type="journal article" date="2022" name="Mol. Ecol. Resour.">
        <title>The genomes of chicory, endive, great burdock and yacon provide insights into Asteraceae paleo-polyploidization history and plant inulin production.</title>
        <authorList>
            <person name="Fan W."/>
            <person name="Wang S."/>
            <person name="Wang H."/>
            <person name="Wang A."/>
            <person name="Jiang F."/>
            <person name="Liu H."/>
            <person name="Zhao H."/>
            <person name="Xu D."/>
            <person name="Zhang Y."/>
        </authorList>
    </citation>
    <scope>NUCLEOTIDE SEQUENCE [LARGE SCALE GENOMIC DNA]</scope>
    <source>
        <strain evidence="2">cv. Niubang</strain>
    </source>
</reference>
<reference evidence="2" key="1">
    <citation type="journal article" date="2022" name="Mol. Ecol. Resour.">
        <title>The genomes of chicory, endive, great burdock and yacon provide insights into Asteraceae palaeo-polyploidization history and plant inulin production.</title>
        <authorList>
            <person name="Fan W."/>
            <person name="Wang S."/>
            <person name="Wang H."/>
            <person name="Wang A."/>
            <person name="Jiang F."/>
            <person name="Liu H."/>
            <person name="Zhao H."/>
            <person name="Xu D."/>
            <person name="Zhang Y."/>
        </authorList>
    </citation>
    <scope>NUCLEOTIDE SEQUENCE [LARGE SCALE GENOMIC DNA]</scope>
    <source>
        <strain evidence="2">cv. Niubang</strain>
    </source>
</reference>
<organism evidence="1 2">
    <name type="scientific">Arctium lappa</name>
    <name type="common">Greater burdock</name>
    <name type="synonym">Lappa major</name>
    <dbReference type="NCBI Taxonomy" id="4217"/>
    <lineage>
        <taxon>Eukaryota</taxon>
        <taxon>Viridiplantae</taxon>
        <taxon>Streptophyta</taxon>
        <taxon>Embryophyta</taxon>
        <taxon>Tracheophyta</taxon>
        <taxon>Spermatophyta</taxon>
        <taxon>Magnoliopsida</taxon>
        <taxon>eudicotyledons</taxon>
        <taxon>Gunneridae</taxon>
        <taxon>Pentapetalae</taxon>
        <taxon>asterids</taxon>
        <taxon>campanulids</taxon>
        <taxon>Asterales</taxon>
        <taxon>Asteraceae</taxon>
        <taxon>Carduoideae</taxon>
        <taxon>Cardueae</taxon>
        <taxon>Arctiinae</taxon>
        <taxon>Arctium</taxon>
    </lineage>
</organism>
<proteinExistence type="predicted"/>
<accession>A0ACB9FEL2</accession>
<dbReference type="EMBL" id="CM042047">
    <property type="protein sequence ID" value="KAI3769575.1"/>
    <property type="molecule type" value="Genomic_DNA"/>
</dbReference>
<gene>
    <name evidence="1" type="ORF">L6452_00684</name>
</gene>